<evidence type="ECO:0000256" key="6">
    <source>
        <dbReference type="ARBA" id="ARBA00022807"/>
    </source>
</evidence>
<feature type="region of interest" description="Disordered" evidence="7">
    <location>
        <begin position="836"/>
        <end position="856"/>
    </location>
</feature>
<dbReference type="Pfam" id="PF12359">
    <property type="entry name" value="DUF3645"/>
    <property type="match status" value="1"/>
</dbReference>
<protein>
    <recommendedName>
        <fullName evidence="2">ubiquitinyl hydrolase 1</fullName>
        <ecNumber evidence="2">3.4.19.12</ecNumber>
    </recommendedName>
</protein>
<feature type="domain" description="DUF3638" evidence="8">
    <location>
        <begin position="93"/>
        <end position="314"/>
    </location>
</feature>
<keyword evidence="6" id="KW-0788">Thiol protease</keyword>
<dbReference type="Proteomes" id="UP001149163">
    <property type="component" value="Unassembled WGS sequence"/>
</dbReference>
<evidence type="ECO:0000256" key="4">
    <source>
        <dbReference type="ARBA" id="ARBA00022786"/>
    </source>
</evidence>
<keyword evidence="5" id="KW-0378">Hydrolase</keyword>
<evidence type="ECO:0000313" key="11">
    <source>
        <dbReference type="Proteomes" id="UP001149163"/>
    </source>
</evidence>
<dbReference type="PANTHER" id="PTHR13367">
    <property type="entry name" value="UBIQUITIN THIOESTERASE"/>
    <property type="match status" value="1"/>
</dbReference>
<reference evidence="10" key="1">
    <citation type="submission" date="2022-11" db="EMBL/GenBank/DDBJ databases">
        <authorList>
            <person name="Petersen C."/>
        </authorList>
    </citation>
    <scope>NUCLEOTIDE SEQUENCE</scope>
    <source>
        <strain evidence="10">IBT 26290</strain>
    </source>
</reference>
<feature type="domain" description="DUF3645" evidence="9">
    <location>
        <begin position="437"/>
        <end position="472"/>
    </location>
</feature>
<keyword evidence="3" id="KW-0645">Protease</keyword>
<dbReference type="GeneID" id="81425577"/>
<gene>
    <name evidence="10" type="ORF">N7482_004276</name>
</gene>
<evidence type="ECO:0000313" key="10">
    <source>
        <dbReference type="EMBL" id="KAJ5168682.1"/>
    </source>
</evidence>
<proteinExistence type="predicted"/>
<evidence type="ECO:0000256" key="3">
    <source>
        <dbReference type="ARBA" id="ARBA00022670"/>
    </source>
</evidence>
<keyword evidence="4" id="KW-0833">Ubl conjugation pathway</keyword>
<comment type="caution">
    <text evidence="10">The sequence shown here is derived from an EMBL/GenBank/DDBJ whole genome shotgun (WGS) entry which is preliminary data.</text>
</comment>
<evidence type="ECO:0000256" key="1">
    <source>
        <dbReference type="ARBA" id="ARBA00000707"/>
    </source>
</evidence>
<dbReference type="EC" id="3.4.19.12" evidence="2"/>
<dbReference type="AlphaFoldDB" id="A0A9W9IA46"/>
<dbReference type="GO" id="GO:0006508">
    <property type="term" value="P:proteolysis"/>
    <property type="evidence" value="ECO:0007669"/>
    <property type="project" value="UniProtKB-KW"/>
</dbReference>
<evidence type="ECO:0000256" key="2">
    <source>
        <dbReference type="ARBA" id="ARBA00012759"/>
    </source>
</evidence>
<dbReference type="Pfam" id="PF12340">
    <property type="entry name" value="DUF3638"/>
    <property type="match status" value="1"/>
</dbReference>
<evidence type="ECO:0000259" key="9">
    <source>
        <dbReference type="Pfam" id="PF12359"/>
    </source>
</evidence>
<comment type="catalytic activity">
    <reaction evidence="1">
        <text>Thiol-dependent hydrolysis of ester, thioester, amide, peptide and isopeptide bonds formed by the C-terminal Gly of ubiquitin (a 76-residue protein attached to proteins as an intracellular targeting signal).</text>
        <dbReference type="EC" id="3.4.19.12"/>
    </reaction>
</comment>
<sequence>MCHIRTTDQTSPNSRFRAKVIGAVVEIKQCPRFSPGLFLEQLSRHRWNQLQTEWKRCFVAHACAITKFQWAKRLVGLIGHHDDLSKELRNPGHTNWDPFEFPETLLLEVESGILIREVQQDITERMSNPVENVVMQLNMGEGKSSVIVPVTATRLANGLCLVRIIVAKPQSRQMFEMLVSKLGGLLNRQVYHMPISRSLKLEQAEADEIGRMCTECMLQGGVLLVQPEHVLSLKLMCLESFIVGKPTLGQSLIQTLQLFETYSRDVVDESDENFNVKFELIYTMGAQRPIELSPQRWTLIQQLLGFLCQLASAVKREFPRSIEVDEQKVGGFPRIRLLHRDAEERLFDLMTTHICDSGIDHLPISRQPLKVREAVRTYMLKPDLTADEIATVEDDSPTGFWTETTRSPLLLLRGLFAGGVLAFCLGEKRWRVNYGPDEKRVPPTKLCVPYRAKDNPSLRSEFSHPDVVVLFTCLNYYYAGLADEDLFLAFNDLVKSDQADTEYQTWVDNAPMLPHEYHQLVGLNLDDRIHCIEHIFPALRFSKTAIDYFLHKFVFPREMKEFPEKLSASGWDIGEIKTTPTVGFSGTNDSRKTLPLSIKQLDLPKQNHTNALVLEYLLRPENSVAFITRQEEPIKTDAEHLLDVVMNLSPPAQVILDVGAQILELSNEEVAARWLESIPKQGPIQAVVFVNDQDVICVLDRKERVEPLQTSPFARQLQACFVFLDEAHTRGIDLKLPVTYRAAVTLGPHITKDKLVQELTNFIACMRMRKLGRGQSVVFCIPDEINRKILSLSDKKNETEIEVSDVITWAVSETWADTRRSMPLWAVQGTRFERQKELWPSSRNKKPATMSSSQAQAFLEPESQTLEHRYRPGYQQSLRNDTVSGESPNLQLIVDRCREFETLDFASSTLQEEQERELAPEIECERQIQRPPEAVPETHRIHPHLRSFVMTGILEKSSDAFTPAFQVLKNTSASAFLDVTQFPSDLLVTKDYATTVKVTAGVKNFADSFQRPVRWILSTSKSVHPSDEDTVTVMMIISPYEANFLISEIRKSGSVTLHAYRPRQNRGFASLDHLRLYNVPDYARNISVPEILRIQLNLFSGQLYLRSYVEYQQLCEFLGVASVKTPDDLLVAADGFIEQRGVGAKSTFHQSPLKFLSILMSQMRKDCQEIGRTHLGRILSGQLLSVSDFAKTEVSPAALAIRTLKA</sequence>
<dbReference type="GO" id="GO:0004843">
    <property type="term" value="F:cysteine-type deubiquitinase activity"/>
    <property type="evidence" value="ECO:0007669"/>
    <property type="project" value="UniProtKB-EC"/>
</dbReference>
<dbReference type="InterPro" id="IPR022099">
    <property type="entry name" value="DUF3638"/>
</dbReference>
<evidence type="ECO:0000259" key="8">
    <source>
        <dbReference type="Pfam" id="PF12340"/>
    </source>
</evidence>
<dbReference type="InterPro" id="IPR051346">
    <property type="entry name" value="OTU_Deubiquitinase"/>
</dbReference>
<organism evidence="10 11">
    <name type="scientific">Penicillium canariense</name>
    <dbReference type="NCBI Taxonomy" id="189055"/>
    <lineage>
        <taxon>Eukaryota</taxon>
        <taxon>Fungi</taxon>
        <taxon>Dikarya</taxon>
        <taxon>Ascomycota</taxon>
        <taxon>Pezizomycotina</taxon>
        <taxon>Eurotiomycetes</taxon>
        <taxon>Eurotiomycetidae</taxon>
        <taxon>Eurotiales</taxon>
        <taxon>Aspergillaceae</taxon>
        <taxon>Penicillium</taxon>
    </lineage>
</organism>
<evidence type="ECO:0000256" key="5">
    <source>
        <dbReference type="ARBA" id="ARBA00022801"/>
    </source>
</evidence>
<evidence type="ECO:0000256" key="7">
    <source>
        <dbReference type="SAM" id="MobiDB-lite"/>
    </source>
</evidence>
<dbReference type="RefSeq" id="XP_056545143.1">
    <property type="nucleotide sequence ID" value="XM_056686401.1"/>
</dbReference>
<dbReference type="EMBL" id="JAPQKN010000002">
    <property type="protein sequence ID" value="KAJ5168682.1"/>
    <property type="molecule type" value="Genomic_DNA"/>
</dbReference>
<reference evidence="10" key="2">
    <citation type="journal article" date="2023" name="IMA Fungus">
        <title>Comparative genomic study of the Penicillium genus elucidates a diverse pangenome and 15 lateral gene transfer events.</title>
        <authorList>
            <person name="Petersen C."/>
            <person name="Sorensen T."/>
            <person name="Nielsen M.R."/>
            <person name="Sondergaard T.E."/>
            <person name="Sorensen J.L."/>
            <person name="Fitzpatrick D.A."/>
            <person name="Frisvad J.C."/>
            <person name="Nielsen K.L."/>
        </authorList>
    </citation>
    <scope>NUCLEOTIDE SEQUENCE</scope>
    <source>
        <strain evidence="10">IBT 26290</strain>
    </source>
</reference>
<dbReference type="InterPro" id="IPR022105">
    <property type="entry name" value="DUF3645"/>
</dbReference>
<dbReference type="PANTHER" id="PTHR13367:SF34">
    <property type="match status" value="1"/>
</dbReference>
<dbReference type="OrthoDB" id="3182339at2759"/>
<name>A0A9W9IA46_9EURO</name>
<accession>A0A9W9IA46</accession>
<keyword evidence="11" id="KW-1185">Reference proteome</keyword>